<feature type="region of interest" description="Disordered" evidence="1">
    <location>
        <begin position="456"/>
        <end position="495"/>
    </location>
</feature>
<sequence>MTSSTDSYHDNSQLVVRIPTVSESAEIQTTAETLTTEESTLERTLTRHYLEQLNSSDSEEFNDKNEGSVSRDSGDSRRQQRKPRRRSRRKSQQRRTTTTNGQSDQISATNTTANGQRLQPFEDTRKPRVATARLARQVLEPGLLPSNCDLNTVAPAPGYFLLAPRLGERGLLEWRRRLWLQRQATAAESAAELAKQANESTNQLWQLTVTGECFQPRMHRQQEFDSKIGVADTAGSFHNHRGYAEKQQRQQQDEKADKEANLTTSYRRRTMASRPATAAVSTGQNSHPPQHPRRMTQQQQSNNGHASDRKLLRSLNSHPPSNGNKLTSSAHSFNRPRFSPYTPTLSSSIPITASRSGRTRHATVSADSDITDPRIYPTEQSSSRDQREAQAAAMSRSYDCAFFSAGASARGHGRRGEFIIHPEWLSESVSIERLRINERPFVMPTGSQQQQQLVLQQQRSVPSNWPKRCRSAPPPPQQQRAQNQHQTSINPITWQ</sequence>
<feature type="compositionally biased region" description="Polar residues" evidence="1">
    <location>
        <begin position="295"/>
        <end position="305"/>
    </location>
</feature>
<dbReference type="Proteomes" id="UP000215902">
    <property type="component" value="Unassembled WGS sequence"/>
</dbReference>
<feature type="region of interest" description="Disordered" evidence="1">
    <location>
        <begin position="241"/>
        <end position="392"/>
    </location>
</feature>
<protein>
    <submittedName>
        <fullName evidence="2">Uncharacterized protein</fullName>
    </submittedName>
</protein>
<feature type="compositionally biased region" description="Polar residues" evidence="1">
    <location>
        <begin position="341"/>
        <end position="356"/>
    </location>
</feature>
<keyword evidence="3" id="KW-1185">Reference proteome</keyword>
<proteinExistence type="predicted"/>
<name>A0A267GAE2_9PLAT</name>
<feature type="compositionally biased region" description="Basic residues" evidence="1">
    <location>
        <begin position="79"/>
        <end position="93"/>
    </location>
</feature>
<dbReference type="AlphaFoldDB" id="A0A267GAE2"/>
<dbReference type="EMBL" id="NIVC01000440">
    <property type="protein sequence ID" value="PAA82946.1"/>
    <property type="molecule type" value="Genomic_DNA"/>
</dbReference>
<feature type="compositionally biased region" description="Polar residues" evidence="1">
    <location>
        <begin position="279"/>
        <end position="288"/>
    </location>
</feature>
<feature type="compositionally biased region" description="Polar residues" evidence="1">
    <location>
        <begin position="314"/>
        <end position="332"/>
    </location>
</feature>
<organism evidence="2 3">
    <name type="scientific">Macrostomum lignano</name>
    <dbReference type="NCBI Taxonomy" id="282301"/>
    <lineage>
        <taxon>Eukaryota</taxon>
        <taxon>Metazoa</taxon>
        <taxon>Spiralia</taxon>
        <taxon>Lophotrochozoa</taxon>
        <taxon>Platyhelminthes</taxon>
        <taxon>Rhabditophora</taxon>
        <taxon>Macrostomorpha</taxon>
        <taxon>Macrostomida</taxon>
        <taxon>Macrostomidae</taxon>
        <taxon>Macrostomum</taxon>
    </lineage>
</organism>
<gene>
    <name evidence="2" type="ORF">BOX15_Mlig027811g1</name>
</gene>
<dbReference type="OrthoDB" id="6152580at2759"/>
<feature type="region of interest" description="Disordered" evidence="1">
    <location>
        <begin position="52"/>
        <end position="127"/>
    </location>
</feature>
<evidence type="ECO:0000256" key="1">
    <source>
        <dbReference type="SAM" id="MobiDB-lite"/>
    </source>
</evidence>
<feature type="compositionally biased region" description="Basic and acidic residues" evidence="1">
    <location>
        <begin position="242"/>
        <end position="260"/>
    </location>
</feature>
<comment type="caution">
    <text evidence="2">The sequence shown here is derived from an EMBL/GenBank/DDBJ whole genome shotgun (WGS) entry which is preliminary data.</text>
</comment>
<evidence type="ECO:0000313" key="3">
    <source>
        <dbReference type="Proteomes" id="UP000215902"/>
    </source>
</evidence>
<reference evidence="2 3" key="1">
    <citation type="submission" date="2017-06" db="EMBL/GenBank/DDBJ databases">
        <title>A platform for efficient transgenesis in Macrostomum lignano, a flatworm model organism for stem cell research.</title>
        <authorList>
            <person name="Berezikov E."/>
        </authorList>
    </citation>
    <scope>NUCLEOTIDE SEQUENCE [LARGE SCALE GENOMIC DNA]</scope>
    <source>
        <strain evidence="2">DV1</strain>
        <tissue evidence="2">Whole organism</tissue>
    </source>
</reference>
<feature type="compositionally biased region" description="Polar residues" evidence="1">
    <location>
        <begin position="100"/>
        <end position="117"/>
    </location>
</feature>
<evidence type="ECO:0000313" key="2">
    <source>
        <dbReference type="EMBL" id="PAA82946.1"/>
    </source>
</evidence>
<accession>A0A267GAE2</accession>